<dbReference type="KEGG" id="ntt:TAO_1770"/>
<evidence type="ECO:0000313" key="2">
    <source>
        <dbReference type="Proteomes" id="UP000243679"/>
    </source>
</evidence>
<organism evidence="1 2">
    <name type="scientific">Candidatus Nitrosoglobus terrae</name>
    <dbReference type="NCBI Taxonomy" id="1630141"/>
    <lineage>
        <taxon>Bacteria</taxon>
        <taxon>Pseudomonadati</taxon>
        <taxon>Pseudomonadota</taxon>
        <taxon>Gammaproteobacteria</taxon>
        <taxon>Chromatiales</taxon>
        <taxon>Chromatiaceae</taxon>
        <taxon>Candidatus Nitrosoglobus</taxon>
    </lineage>
</organism>
<dbReference type="NCBIfam" id="TIGR01175">
    <property type="entry name" value="pilM"/>
    <property type="match status" value="1"/>
</dbReference>
<dbReference type="EMBL" id="AP014836">
    <property type="protein sequence ID" value="BAW81140.1"/>
    <property type="molecule type" value="Genomic_DNA"/>
</dbReference>
<gene>
    <name evidence="1" type="ORF">TAO_1770</name>
</gene>
<keyword evidence="2" id="KW-1185">Reference proteome</keyword>
<dbReference type="SUPFAM" id="SSF53067">
    <property type="entry name" value="Actin-like ATPase domain"/>
    <property type="match status" value="2"/>
</dbReference>
<evidence type="ECO:0000313" key="1">
    <source>
        <dbReference type="EMBL" id="BAW81140.1"/>
    </source>
</evidence>
<dbReference type="PANTHER" id="PTHR32432:SF3">
    <property type="entry name" value="ETHANOLAMINE UTILIZATION PROTEIN EUTJ"/>
    <property type="match status" value="1"/>
</dbReference>
<dbReference type="PANTHER" id="PTHR32432">
    <property type="entry name" value="CELL DIVISION PROTEIN FTSA-RELATED"/>
    <property type="match status" value="1"/>
</dbReference>
<protein>
    <submittedName>
        <fullName evidence="1">Type IV pilus assembly protein PilM</fullName>
    </submittedName>
</protein>
<dbReference type="InterPro" id="IPR043129">
    <property type="entry name" value="ATPase_NBD"/>
</dbReference>
<dbReference type="Gene3D" id="3.30.1490.300">
    <property type="match status" value="1"/>
</dbReference>
<dbReference type="PIRSF" id="PIRSF019169">
    <property type="entry name" value="PilM"/>
    <property type="match status" value="1"/>
</dbReference>
<dbReference type="Proteomes" id="UP000243679">
    <property type="component" value="Chromosome"/>
</dbReference>
<dbReference type="Pfam" id="PF11104">
    <property type="entry name" value="PilM_2"/>
    <property type="match status" value="1"/>
</dbReference>
<name>A0A1Q2SPS2_9GAMM</name>
<dbReference type="AlphaFoldDB" id="A0A1Q2SPS2"/>
<reference evidence="1 2" key="1">
    <citation type="journal article" date="2017" name="ISME J.">
        <title>An acid-tolerant ammonia-oxidizing ?-proteobacterium from soil.</title>
        <authorList>
            <person name="Hayatsu M."/>
            <person name="Tago K."/>
            <person name="Uchiyama I."/>
            <person name="Toyoda A."/>
            <person name="Wang Y."/>
            <person name="Shimomura Y."/>
            <person name="Okubo T."/>
            <person name="Kurisu F."/>
            <person name="Hirono Y."/>
            <person name="Nonaka K."/>
            <person name="Akiyama H."/>
            <person name="Itoh T."/>
            <person name="Takami H."/>
        </authorList>
    </citation>
    <scope>NUCLEOTIDE SEQUENCE [LARGE SCALE GENOMIC DNA]</scope>
    <source>
        <strain evidence="1 2">TAO100</strain>
    </source>
</reference>
<proteinExistence type="predicted"/>
<dbReference type="InterPro" id="IPR050696">
    <property type="entry name" value="FtsA/MreB"/>
</dbReference>
<sequence>MKNIFMSNMFSALIRPRPFLHLWRKSLRSPSRKFFPLLGIDISTSAVKLLELSQVGDRTWLKHYTIESLPPSIVVDNKIEAIEDLSQVLKKIIKRSGIQTKKVATAIPSSAAITKVISVLANLSGRELEVQVELEAEQYIPYPLDEVNLDFEVLGPSAKDPEAMEVLLVACRKEYIDARVAALVLAGLTPTVVDIDVYGIERALMMSQGEEKTIVVADMGAVLTTIHVLHDHKVIYTREQLFGGNRLTEEIQRHYDLSYEKAHLAKRYGGLPENYIPDILEPFKQAVAQHIKRELQFFFSSTHYHNIDHIVLTGGCASIQGIDKLVESVVEISTVIANPFMGMALASGIDANLLRNDAPALVVACGLALRGLD</sequence>
<dbReference type="InterPro" id="IPR005883">
    <property type="entry name" value="PilM"/>
</dbReference>
<accession>A0A1Q2SPS2</accession>
<dbReference type="Gene3D" id="3.30.420.40">
    <property type="match status" value="2"/>
</dbReference>
<dbReference type="CDD" id="cd24049">
    <property type="entry name" value="ASKHA_NBD_PilM"/>
    <property type="match status" value="1"/>
</dbReference>